<comment type="caution">
    <text evidence="3">The sequence shown here is derived from an EMBL/GenBank/DDBJ whole genome shotgun (WGS) entry which is preliminary data.</text>
</comment>
<organism evidence="3 4">
    <name type="scientific">Chitinophaga rhizophila</name>
    <dbReference type="NCBI Taxonomy" id="2866212"/>
    <lineage>
        <taxon>Bacteria</taxon>
        <taxon>Pseudomonadati</taxon>
        <taxon>Bacteroidota</taxon>
        <taxon>Chitinophagia</taxon>
        <taxon>Chitinophagales</taxon>
        <taxon>Chitinophagaceae</taxon>
        <taxon>Chitinophaga</taxon>
    </lineage>
</organism>
<reference evidence="3 4" key="1">
    <citation type="submission" date="2021-08" db="EMBL/GenBank/DDBJ databases">
        <title>The genome sequence of Chitinophaga sp. B61.</title>
        <authorList>
            <person name="Zhang X."/>
        </authorList>
    </citation>
    <scope>NUCLEOTIDE SEQUENCE [LARGE SCALE GENOMIC DNA]</scope>
    <source>
        <strain evidence="3 4">B61</strain>
    </source>
</reference>
<evidence type="ECO:0000256" key="1">
    <source>
        <dbReference type="SAM" id="MobiDB-lite"/>
    </source>
</evidence>
<dbReference type="RefSeq" id="WP_220251762.1">
    <property type="nucleotide sequence ID" value="NZ_JAICCF010000003.1"/>
</dbReference>
<feature type="chain" id="PRO_5045757935" description="NlpE-like protein" evidence="2">
    <location>
        <begin position="20"/>
        <end position="159"/>
    </location>
</feature>
<evidence type="ECO:0000313" key="4">
    <source>
        <dbReference type="Proteomes" id="UP000812961"/>
    </source>
</evidence>
<accession>A0ABS7GGL8</accession>
<keyword evidence="4" id="KW-1185">Reference proteome</keyword>
<feature type="signal peptide" evidence="2">
    <location>
        <begin position="1"/>
        <end position="19"/>
    </location>
</feature>
<dbReference type="EMBL" id="JAICCF010000003">
    <property type="protein sequence ID" value="MBW8686461.1"/>
    <property type="molecule type" value="Genomic_DNA"/>
</dbReference>
<protein>
    <recommendedName>
        <fullName evidence="5">NlpE-like protein</fullName>
    </recommendedName>
</protein>
<gene>
    <name evidence="3" type="ORF">K1Y79_19120</name>
</gene>
<keyword evidence="2" id="KW-0732">Signal</keyword>
<sequence length="159" mass="17108">MKLFFAAAALLTMAGCQQSSNTSSDTTTTSADSSIGTPASAAIATGPQCFTRISGKDTSYLQFEATNDVINGQLEYRLFEKDKNQGAISGAIKDNIIEAEYRFMSEGVNSVRPVVFKVENDRILEAIPSSLDSQGVPVFDKDPSKLKFEETAFVKGACK</sequence>
<dbReference type="Proteomes" id="UP000812961">
    <property type="component" value="Unassembled WGS sequence"/>
</dbReference>
<dbReference type="PROSITE" id="PS51257">
    <property type="entry name" value="PROKAR_LIPOPROTEIN"/>
    <property type="match status" value="1"/>
</dbReference>
<feature type="compositionally biased region" description="Low complexity" evidence="1">
    <location>
        <begin position="19"/>
        <end position="34"/>
    </location>
</feature>
<evidence type="ECO:0000313" key="3">
    <source>
        <dbReference type="EMBL" id="MBW8686461.1"/>
    </source>
</evidence>
<evidence type="ECO:0000256" key="2">
    <source>
        <dbReference type="SAM" id="SignalP"/>
    </source>
</evidence>
<evidence type="ECO:0008006" key="5">
    <source>
        <dbReference type="Google" id="ProtNLM"/>
    </source>
</evidence>
<name>A0ABS7GGL8_9BACT</name>
<feature type="region of interest" description="Disordered" evidence="1">
    <location>
        <begin position="18"/>
        <end position="39"/>
    </location>
</feature>
<proteinExistence type="predicted"/>